<reference evidence="2" key="2">
    <citation type="submission" date="2015-07" db="EMBL/GenBank/DDBJ databases">
        <title>Plasmids, circular viruses and viroids from rat gut.</title>
        <authorList>
            <person name="Jorgensen T.J."/>
            <person name="Hansen M.A."/>
            <person name="Xu Z."/>
            <person name="Tabak M.A."/>
            <person name="Sorensen S.J."/>
            <person name="Hansen L.H."/>
        </authorList>
    </citation>
    <scope>NUCLEOTIDE SEQUENCE</scope>
    <source>
        <plasmid evidence="2">pRGFK1017</plasmid>
    </source>
</reference>
<dbReference type="AlphaFoldDB" id="A0A0H5QKB6"/>
<evidence type="ECO:0000256" key="1">
    <source>
        <dbReference type="SAM" id="Coils"/>
    </source>
</evidence>
<geneLocation type="plasmid" evidence="2">
    <name>pRGFK1017</name>
</geneLocation>
<name>A0A0H5QKB6_9ZZZZ</name>
<keyword evidence="2" id="KW-0614">Plasmid</keyword>
<dbReference type="EMBL" id="LN853605">
    <property type="protein sequence ID" value="CRY96247.1"/>
    <property type="molecule type" value="Genomic_DNA"/>
</dbReference>
<proteinExistence type="predicted"/>
<organism evidence="2">
    <name type="scientific">uncultured prokaryote</name>
    <dbReference type="NCBI Taxonomy" id="198431"/>
    <lineage>
        <taxon>unclassified sequences</taxon>
        <taxon>environmental samples</taxon>
    </lineage>
</organism>
<keyword evidence="1" id="KW-0175">Coiled coil</keyword>
<feature type="coiled-coil region" evidence="1">
    <location>
        <begin position="1"/>
        <end position="45"/>
    </location>
</feature>
<sequence length="82" mass="9452">MATAKKTAEQKLEELKEKIAKLKTKEKAIKSRASAEERKERTKRLIAIGAEVEHYAGCQITNMESFKKYLEQYGSYIAKTQR</sequence>
<reference evidence="2" key="1">
    <citation type="submission" date="2015-06" db="EMBL/GenBank/DDBJ databases">
        <authorList>
            <person name="Joergensen T."/>
        </authorList>
    </citation>
    <scope>NUCLEOTIDE SEQUENCE</scope>
    <source>
        <plasmid evidence="2">pRGFK1017</plasmid>
    </source>
</reference>
<evidence type="ECO:0000313" key="2">
    <source>
        <dbReference type="EMBL" id="CRY96247.1"/>
    </source>
</evidence>
<accession>A0A0H5QKB6</accession>
<protein>
    <submittedName>
        <fullName evidence="2">Uncharacterized protein</fullName>
    </submittedName>
</protein>